<comment type="caution">
    <text evidence="2">The sequence shown here is derived from an EMBL/GenBank/DDBJ whole genome shotgun (WGS) entry which is preliminary data.</text>
</comment>
<sequence>MPFMTVTATSHATWRCVSIEPGIVDLDVVLLPMLIGRDDRGRSSLLSDRSMMGEIGFTDRFICWRKTGRKIAHIARRAAPIDRTKS</sequence>
<reference evidence="2 4" key="1">
    <citation type="submission" date="2015-04" db="EMBL/GenBank/DDBJ databases">
        <title>Comparative genomics of rhizobia nodulating Arachis hypogaea in China.</title>
        <authorList>
            <person name="Li Y."/>
        </authorList>
    </citation>
    <scope>NUCLEOTIDE SEQUENCE [LARGE SCALE GENOMIC DNA]</scope>
    <source>
        <strain evidence="2 4">CCBAU 51787</strain>
    </source>
</reference>
<dbReference type="Proteomes" id="UP000289946">
    <property type="component" value="Unassembled WGS sequence"/>
</dbReference>
<accession>A0A4Q0RXH1</accession>
<name>A0A4Q0RXH1_9BRAD</name>
<dbReference type="EMBL" id="RDRA01000010">
    <property type="protein sequence ID" value="RXG93700.1"/>
    <property type="molecule type" value="Genomic_DNA"/>
</dbReference>
<gene>
    <name evidence="1" type="ORF">EAS62_19335</name>
    <name evidence="2" type="ORF">XH94_35985</name>
</gene>
<evidence type="ECO:0000313" key="3">
    <source>
        <dbReference type="Proteomes" id="UP000289946"/>
    </source>
</evidence>
<reference evidence="1 3" key="2">
    <citation type="submission" date="2018-10" db="EMBL/GenBank/DDBJ databases">
        <title>Bradyrhizobium sp. nov., isolated from effective nodules of peanut in China.</title>
        <authorList>
            <person name="Li Y."/>
        </authorList>
    </citation>
    <scope>NUCLEOTIDE SEQUENCE [LARGE SCALE GENOMIC DNA]</scope>
    <source>
        <strain evidence="1 3">CCBAU 51781</strain>
    </source>
</reference>
<evidence type="ECO:0000313" key="1">
    <source>
        <dbReference type="EMBL" id="RXG93700.1"/>
    </source>
</evidence>
<dbReference type="AlphaFoldDB" id="A0A4Q0RXH1"/>
<keyword evidence="3" id="KW-1185">Reference proteome</keyword>
<protein>
    <submittedName>
        <fullName evidence="2">Uncharacterized protein</fullName>
    </submittedName>
</protein>
<organism evidence="2 4">
    <name type="scientific">Bradyrhizobium zhanjiangense</name>
    <dbReference type="NCBI Taxonomy" id="1325107"/>
    <lineage>
        <taxon>Bacteria</taxon>
        <taxon>Pseudomonadati</taxon>
        <taxon>Pseudomonadota</taxon>
        <taxon>Alphaproteobacteria</taxon>
        <taxon>Hyphomicrobiales</taxon>
        <taxon>Nitrobacteraceae</taxon>
        <taxon>Bradyrhizobium</taxon>
    </lineage>
</organism>
<evidence type="ECO:0000313" key="2">
    <source>
        <dbReference type="EMBL" id="RXH24726.1"/>
    </source>
</evidence>
<evidence type="ECO:0000313" key="4">
    <source>
        <dbReference type="Proteomes" id="UP000290565"/>
    </source>
</evidence>
<proteinExistence type="predicted"/>
<dbReference type="EMBL" id="LBJM01000194">
    <property type="protein sequence ID" value="RXH24726.1"/>
    <property type="molecule type" value="Genomic_DNA"/>
</dbReference>
<dbReference type="Proteomes" id="UP000290565">
    <property type="component" value="Unassembled WGS sequence"/>
</dbReference>